<dbReference type="RefSeq" id="WP_054360371.1">
    <property type="nucleotide sequence ID" value="NZ_JAPCYQ010000001.1"/>
</dbReference>
<dbReference type="Pfam" id="PF18480">
    <property type="entry name" value="DUF5615"/>
    <property type="match status" value="1"/>
</dbReference>
<dbReference type="AlphaFoldDB" id="A0A0P6W6N9"/>
<reference evidence="2 3" key="1">
    <citation type="submission" date="2015-09" db="EMBL/GenBank/DDBJ databases">
        <authorList>
            <person name="Jackson K.R."/>
            <person name="Lunt B.L."/>
            <person name="Fisher J.N.B."/>
            <person name="Gardner A.V."/>
            <person name="Bailey M.E."/>
            <person name="Deus L.M."/>
            <person name="Earl A.S."/>
            <person name="Gibby P.D."/>
            <person name="Hartmann K.A."/>
            <person name="Liu J.E."/>
            <person name="Manci A.M."/>
            <person name="Nielsen D.A."/>
            <person name="Solomon M.B."/>
            <person name="Breakwell D.P."/>
            <person name="Burnett S.H."/>
            <person name="Grose J.H."/>
        </authorList>
    </citation>
    <scope>NUCLEOTIDE SEQUENCE [LARGE SCALE GENOMIC DNA]</scope>
    <source>
        <strain evidence="2 3">16</strain>
    </source>
</reference>
<dbReference type="InterPro" id="IPR029060">
    <property type="entry name" value="PIN-like_dom_sf"/>
</dbReference>
<evidence type="ECO:0000313" key="2">
    <source>
        <dbReference type="EMBL" id="KPL54203.1"/>
    </source>
</evidence>
<dbReference type="InterPro" id="IPR041049">
    <property type="entry name" value="DUF5615"/>
</dbReference>
<dbReference type="EMBL" id="LJYW01000001">
    <property type="protein sequence ID" value="KPL54203.1"/>
    <property type="molecule type" value="Genomic_DNA"/>
</dbReference>
<sequence>MNLDFLIDECLHRRLVDLAAARGHLAEHVVRLGLAGTPDGLIAGAAVGRGAVLVTNNRRDFRRIYARLPRHPGLAVIVPNGPLALQARLFEGLMIHLEDHAPADCLVEIDAAGAVTLEPWSAARSD</sequence>
<feature type="domain" description="DUF5615" evidence="1">
    <location>
        <begin position="5"/>
        <end position="97"/>
    </location>
</feature>
<protein>
    <recommendedName>
        <fullName evidence="1">DUF5615 domain-containing protein</fullName>
    </recommendedName>
</protein>
<gene>
    <name evidence="2" type="ORF">ABB55_19920</name>
</gene>
<dbReference type="OrthoDB" id="7363756at2"/>
<evidence type="ECO:0000313" key="3">
    <source>
        <dbReference type="Proteomes" id="UP000048984"/>
    </source>
</evidence>
<dbReference type="Proteomes" id="UP000048984">
    <property type="component" value="Unassembled WGS sequence"/>
</dbReference>
<organism evidence="2 3">
    <name type="scientific">Prosthecodimorpha hirschii</name>
    <dbReference type="NCBI Taxonomy" id="665126"/>
    <lineage>
        <taxon>Bacteria</taxon>
        <taxon>Pseudomonadati</taxon>
        <taxon>Pseudomonadota</taxon>
        <taxon>Alphaproteobacteria</taxon>
        <taxon>Hyphomicrobiales</taxon>
        <taxon>Ancalomicrobiaceae</taxon>
        <taxon>Prosthecodimorpha</taxon>
    </lineage>
</organism>
<keyword evidence="3" id="KW-1185">Reference proteome</keyword>
<reference evidence="2 3" key="2">
    <citation type="submission" date="2015-10" db="EMBL/GenBank/DDBJ databases">
        <title>Draft Genome Sequence of Prosthecomicrobium hirschii ATCC 27832.</title>
        <authorList>
            <person name="Daniel J."/>
            <person name="Givan S.A."/>
            <person name="Brun Y.V."/>
            <person name="Brown P.J."/>
        </authorList>
    </citation>
    <scope>NUCLEOTIDE SEQUENCE [LARGE SCALE GENOMIC DNA]</scope>
    <source>
        <strain evidence="2 3">16</strain>
    </source>
</reference>
<dbReference type="STRING" id="665126.ABB55_19920"/>
<name>A0A0P6W6N9_9HYPH</name>
<evidence type="ECO:0000259" key="1">
    <source>
        <dbReference type="Pfam" id="PF18480"/>
    </source>
</evidence>
<proteinExistence type="predicted"/>
<dbReference type="Gene3D" id="3.40.50.1010">
    <property type="entry name" value="5'-nuclease"/>
    <property type="match status" value="1"/>
</dbReference>
<accession>A0A0P6W6N9</accession>
<comment type="caution">
    <text evidence="2">The sequence shown here is derived from an EMBL/GenBank/DDBJ whole genome shotgun (WGS) entry which is preliminary data.</text>
</comment>
<dbReference type="SUPFAM" id="SSF88723">
    <property type="entry name" value="PIN domain-like"/>
    <property type="match status" value="1"/>
</dbReference>